<dbReference type="eggNOG" id="COG0438">
    <property type="taxonomic scope" value="Bacteria"/>
</dbReference>
<dbReference type="GO" id="GO:0016757">
    <property type="term" value="F:glycosyltransferase activity"/>
    <property type="evidence" value="ECO:0007669"/>
    <property type="project" value="InterPro"/>
</dbReference>
<dbReference type="HOGENOM" id="CLU_009583_16_1_12"/>
<evidence type="ECO:0000313" key="3">
    <source>
        <dbReference type="Proteomes" id="UP000018680"/>
    </source>
</evidence>
<dbReference type="EMBL" id="CP006939">
    <property type="protein sequence ID" value="AHC16776.1"/>
    <property type="molecule type" value="Genomic_DNA"/>
</dbReference>
<name>V5WNT6_9SPIO</name>
<dbReference type="PANTHER" id="PTHR45947">
    <property type="entry name" value="SULFOQUINOVOSYL TRANSFERASE SQD2"/>
    <property type="match status" value="1"/>
</dbReference>
<dbReference type="OrthoDB" id="9802525at2"/>
<evidence type="ECO:0000313" key="2">
    <source>
        <dbReference type="EMBL" id="AHC16776.1"/>
    </source>
</evidence>
<dbReference type="Gene3D" id="3.40.50.2000">
    <property type="entry name" value="Glycogen Phosphorylase B"/>
    <property type="match status" value="2"/>
</dbReference>
<dbReference type="Pfam" id="PF00534">
    <property type="entry name" value="Glycos_transf_1"/>
    <property type="match status" value="1"/>
</dbReference>
<proteinExistence type="predicted"/>
<dbReference type="Proteomes" id="UP000018680">
    <property type="component" value="Chromosome"/>
</dbReference>
<dbReference type="CDD" id="cd03801">
    <property type="entry name" value="GT4_PimA-like"/>
    <property type="match status" value="1"/>
</dbReference>
<keyword evidence="3" id="KW-1185">Reference proteome</keyword>
<dbReference type="SUPFAM" id="SSF53756">
    <property type="entry name" value="UDP-Glycosyltransferase/glycogen phosphorylase"/>
    <property type="match status" value="1"/>
</dbReference>
<feature type="domain" description="Glycosyl transferase family 1" evidence="1">
    <location>
        <begin position="155"/>
        <end position="320"/>
    </location>
</feature>
<dbReference type="InterPro" id="IPR050194">
    <property type="entry name" value="Glycosyltransferase_grp1"/>
</dbReference>
<evidence type="ECO:0000259" key="1">
    <source>
        <dbReference type="Pfam" id="PF00534"/>
    </source>
</evidence>
<dbReference type="STRING" id="1307761.L21SP2_3438"/>
<dbReference type="RefSeq" id="WP_024269664.1">
    <property type="nucleotide sequence ID" value="NC_023035.1"/>
</dbReference>
<gene>
    <name evidence="2" type="ORF">L21SP2_3438</name>
</gene>
<dbReference type="AlphaFoldDB" id="V5WNT6"/>
<organism evidence="2 3">
    <name type="scientific">Salinispira pacifica</name>
    <dbReference type="NCBI Taxonomy" id="1307761"/>
    <lineage>
        <taxon>Bacteria</taxon>
        <taxon>Pseudomonadati</taxon>
        <taxon>Spirochaetota</taxon>
        <taxon>Spirochaetia</taxon>
        <taxon>Spirochaetales</taxon>
        <taxon>Spirochaetaceae</taxon>
        <taxon>Salinispira</taxon>
    </lineage>
</organism>
<dbReference type="KEGG" id="slr:L21SP2_3438"/>
<protein>
    <recommendedName>
        <fullName evidence="1">Glycosyl transferase family 1 domain-containing protein</fullName>
    </recommendedName>
</protein>
<dbReference type="PANTHER" id="PTHR45947:SF3">
    <property type="entry name" value="SULFOQUINOVOSYL TRANSFERASE SQD2"/>
    <property type="match status" value="1"/>
</dbReference>
<sequence>MNVEILFVVYGNLDIVSGGYLYDRRLAEYLTQRGHTIRVCTPGELSEQSAPEAGLCIVDELCHPDFRHEQQWNRLPASGVKVAMVHHLAAEEDLPVPDRLRHLLYERQFFRFPDYVIVNSRNTADSVRRLTPYRGALGLAMPGRDSESGLSEGAREQTSHGSERFRLLFLGNVIPRKGLHHILRYMEKYSPANLELHVGGRLDADPEYSKKMQHRVLKGGLGELVHFHGYVEDEQKRQLLQSAHMLVVPSSHEGFGIVYLEAMGYGVVPVAGRKGGAGDIIRNGENGFLIHPSRPRELHRIIGTLKNNPAVLGEFQLNARETWRNHPGWNETFRTVAEDMEMLAASRAEPSEKSGNG</sequence>
<reference evidence="2 3" key="1">
    <citation type="journal article" date="2015" name="Stand. Genomic Sci.">
        <title>Complete genome sequence and description of Salinispira pacifica gen. nov., sp. nov., a novel spirochaete isolated form a hypersaline microbial mat.</title>
        <authorList>
            <person name="Ben Hania W."/>
            <person name="Joseph M."/>
            <person name="Schumann P."/>
            <person name="Bunk B."/>
            <person name="Fiebig A."/>
            <person name="Sproer C."/>
            <person name="Klenk H.P."/>
            <person name="Fardeau M.L."/>
            <person name="Spring S."/>
        </authorList>
    </citation>
    <scope>NUCLEOTIDE SEQUENCE [LARGE SCALE GENOMIC DNA]</scope>
    <source>
        <strain evidence="2 3">L21-RPul-D2</strain>
    </source>
</reference>
<accession>V5WNT6</accession>
<dbReference type="InterPro" id="IPR001296">
    <property type="entry name" value="Glyco_trans_1"/>
</dbReference>